<dbReference type="Proteomes" id="UP000219612">
    <property type="component" value="Unassembled WGS sequence"/>
</dbReference>
<keyword evidence="8" id="KW-0949">S-adenosyl-L-methionine</keyword>
<dbReference type="RefSeq" id="WP_097325961.1">
    <property type="nucleotide sequence ID" value="NZ_OBDY01000021.1"/>
</dbReference>
<evidence type="ECO:0000313" key="13">
    <source>
        <dbReference type="Proteomes" id="UP000219612"/>
    </source>
</evidence>
<accession>A0A285JJ36</accession>
<dbReference type="EC" id="2.1.1.77" evidence="3"/>
<organism evidence="12 13">
    <name type="scientific">Paractinoplanes atraurantiacus</name>
    <dbReference type="NCBI Taxonomy" id="1036182"/>
    <lineage>
        <taxon>Bacteria</taxon>
        <taxon>Bacillati</taxon>
        <taxon>Actinomycetota</taxon>
        <taxon>Actinomycetes</taxon>
        <taxon>Micromonosporales</taxon>
        <taxon>Micromonosporaceae</taxon>
        <taxon>Paractinoplanes</taxon>
    </lineage>
</organism>
<comment type="subcellular location">
    <subcellularLocation>
        <location evidence="1">Cytoplasm</location>
    </subcellularLocation>
</comment>
<keyword evidence="7 12" id="KW-0808">Transferase</keyword>
<dbReference type="InterPro" id="IPR029063">
    <property type="entry name" value="SAM-dependent_MTases_sf"/>
</dbReference>
<gene>
    <name evidence="12" type="ORF">SAMN05421748_12195</name>
</gene>
<keyword evidence="13" id="KW-1185">Reference proteome</keyword>
<dbReference type="EMBL" id="OBDY01000021">
    <property type="protein sequence ID" value="SNY60309.1"/>
    <property type="molecule type" value="Genomic_DNA"/>
</dbReference>
<dbReference type="AlphaFoldDB" id="A0A285JJ36"/>
<evidence type="ECO:0000256" key="6">
    <source>
        <dbReference type="ARBA" id="ARBA00022603"/>
    </source>
</evidence>
<dbReference type="PANTHER" id="PTHR11579:SF0">
    <property type="entry name" value="PROTEIN-L-ISOASPARTATE(D-ASPARTATE) O-METHYLTRANSFERASE"/>
    <property type="match status" value="1"/>
</dbReference>
<dbReference type="SUPFAM" id="SSF53335">
    <property type="entry name" value="S-adenosyl-L-methionine-dependent methyltransferases"/>
    <property type="match status" value="1"/>
</dbReference>
<dbReference type="GO" id="GO:0032259">
    <property type="term" value="P:methylation"/>
    <property type="evidence" value="ECO:0007669"/>
    <property type="project" value="UniProtKB-KW"/>
</dbReference>
<protein>
    <recommendedName>
        <fullName evidence="4">Protein-L-isoaspartate O-methyltransferase</fullName>
        <ecNumber evidence="3">2.1.1.77</ecNumber>
    </recommendedName>
    <alternativeName>
        <fullName evidence="11">L-isoaspartyl protein carboxyl methyltransferase</fullName>
    </alternativeName>
    <alternativeName>
        <fullName evidence="9">Protein L-isoaspartyl methyltransferase</fullName>
    </alternativeName>
    <alternativeName>
        <fullName evidence="10">Protein-beta-aspartate methyltransferase</fullName>
    </alternativeName>
</protein>
<comment type="similarity">
    <text evidence="2">Belongs to the methyltransferase superfamily. L-isoaspartyl/D-aspartyl protein methyltransferase family.</text>
</comment>
<evidence type="ECO:0000256" key="2">
    <source>
        <dbReference type="ARBA" id="ARBA00005369"/>
    </source>
</evidence>
<evidence type="ECO:0000313" key="12">
    <source>
        <dbReference type="EMBL" id="SNY60309.1"/>
    </source>
</evidence>
<evidence type="ECO:0000256" key="10">
    <source>
        <dbReference type="ARBA" id="ARBA00031323"/>
    </source>
</evidence>
<evidence type="ECO:0000256" key="3">
    <source>
        <dbReference type="ARBA" id="ARBA00011890"/>
    </source>
</evidence>
<dbReference type="GO" id="GO:0005737">
    <property type="term" value="C:cytoplasm"/>
    <property type="evidence" value="ECO:0007669"/>
    <property type="project" value="UniProtKB-SubCell"/>
</dbReference>
<evidence type="ECO:0000256" key="1">
    <source>
        <dbReference type="ARBA" id="ARBA00004496"/>
    </source>
</evidence>
<sequence length="352" mass="37099">MSRRGFLEQIRQGGVSLSPELAAAFAAVPREAFVPDGFQRRDGTWAKPSDADFLELIYKDDVLVTKVDGRTPISSSSQPSLMAMMIEALDVRPGHRVLEIGAGTGYNAALLASLGAEVVSVDVQPDVAGKAREALKAAKIDGVRVEHGDGYAGSAGDRFDRVIVTVGIAGLSPRWRAEVVVAPVEHAGTHPVLAVRDRAGTVVTPSGFMTAAGPLTAAHPFPAPAAPGTLAEFTDYEGPCFDPPLEPLTYRDLWYAAGVWNRRTTLAAVPHREQNALIILDLTRTGGAVVLPDGSVLAGGAEAAAWAAEAAALRDRWLGAGRPPMRAWRVGLAPAGDPEAPILVPSSWELTR</sequence>
<proteinExistence type="inferred from homology"/>
<keyword evidence="5" id="KW-0963">Cytoplasm</keyword>
<evidence type="ECO:0000256" key="5">
    <source>
        <dbReference type="ARBA" id="ARBA00022490"/>
    </source>
</evidence>
<reference evidence="13" key="1">
    <citation type="submission" date="2017-09" db="EMBL/GenBank/DDBJ databases">
        <authorList>
            <person name="Varghese N."/>
            <person name="Submissions S."/>
        </authorList>
    </citation>
    <scope>NUCLEOTIDE SEQUENCE [LARGE SCALE GENOMIC DNA]</scope>
    <source>
        <strain evidence="13">CGMCC 4.6857</strain>
    </source>
</reference>
<evidence type="ECO:0000256" key="8">
    <source>
        <dbReference type="ARBA" id="ARBA00022691"/>
    </source>
</evidence>
<dbReference type="OrthoDB" id="5143400at2"/>
<dbReference type="GO" id="GO:0004719">
    <property type="term" value="F:protein-L-isoaspartate (D-aspartate) O-methyltransferase activity"/>
    <property type="evidence" value="ECO:0007669"/>
    <property type="project" value="UniProtKB-EC"/>
</dbReference>
<dbReference type="Pfam" id="PF01135">
    <property type="entry name" value="PCMT"/>
    <property type="match status" value="1"/>
</dbReference>
<evidence type="ECO:0000256" key="11">
    <source>
        <dbReference type="ARBA" id="ARBA00031350"/>
    </source>
</evidence>
<dbReference type="PANTHER" id="PTHR11579">
    <property type="entry name" value="PROTEIN-L-ISOASPARTATE O-METHYLTRANSFERASE"/>
    <property type="match status" value="1"/>
</dbReference>
<evidence type="ECO:0000256" key="9">
    <source>
        <dbReference type="ARBA" id="ARBA00030757"/>
    </source>
</evidence>
<dbReference type="CDD" id="cd02440">
    <property type="entry name" value="AdoMet_MTases"/>
    <property type="match status" value="1"/>
</dbReference>
<evidence type="ECO:0000256" key="4">
    <source>
        <dbReference type="ARBA" id="ARBA00013346"/>
    </source>
</evidence>
<dbReference type="Gene3D" id="3.40.50.150">
    <property type="entry name" value="Vaccinia Virus protein VP39"/>
    <property type="match status" value="1"/>
</dbReference>
<name>A0A285JJ36_9ACTN</name>
<evidence type="ECO:0000256" key="7">
    <source>
        <dbReference type="ARBA" id="ARBA00022679"/>
    </source>
</evidence>
<keyword evidence="6 12" id="KW-0489">Methyltransferase</keyword>
<dbReference type="InterPro" id="IPR000682">
    <property type="entry name" value="PCMT"/>
</dbReference>